<evidence type="ECO:0000259" key="4">
    <source>
        <dbReference type="PROSITE" id="PS51455"/>
    </source>
</evidence>
<organism evidence="5 6">
    <name type="scientific">Pleomassaria siparia CBS 279.74</name>
    <dbReference type="NCBI Taxonomy" id="1314801"/>
    <lineage>
        <taxon>Eukaryota</taxon>
        <taxon>Fungi</taxon>
        <taxon>Dikarya</taxon>
        <taxon>Ascomycota</taxon>
        <taxon>Pezizomycotina</taxon>
        <taxon>Dothideomycetes</taxon>
        <taxon>Pleosporomycetidae</taxon>
        <taxon>Pleosporales</taxon>
        <taxon>Pleomassariaceae</taxon>
        <taxon>Pleomassaria</taxon>
    </lineage>
</organism>
<dbReference type="Gene3D" id="3.30.810.10">
    <property type="entry name" value="2-Layer Sandwich"/>
    <property type="match status" value="1"/>
</dbReference>
<keyword evidence="2" id="KW-0175">Coiled coil</keyword>
<dbReference type="GO" id="GO:0046854">
    <property type="term" value="P:phosphatidylinositol phosphate biosynthetic process"/>
    <property type="evidence" value="ECO:0007669"/>
    <property type="project" value="TreeGrafter"/>
</dbReference>
<feature type="domain" description="PIPK" evidence="4">
    <location>
        <begin position="1"/>
        <end position="377"/>
    </location>
</feature>
<dbReference type="GO" id="GO:0005886">
    <property type="term" value="C:plasma membrane"/>
    <property type="evidence" value="ECO:0007669"/>
    <property type="project" value="TreeGrafter"/>
</dbReference>
<dbReference type="GO" id="GO:0005524">
    <property type="term" value="F:ATP binding"/>
    <property type="evidence" value="ECO:0007669"/>
    <property type="project" value="UniProtKB-UniRule"/>
</dbReference>
<evidence type="ECO:0000256" key="1">
    <source>
        <dbReference type="PROSITE-ProRule" id="PRU00781"/>
    </source>
</evidence>
<dbReference type="Pfam" id="PF01504">
    <property type="entry name" value="PIP5K"/>
    <property type="match status" value="1"/>
</dbReference>
<dbReference type="Proteomes" id="UP000799428">
    <property type="component" value="Unassembled WGS sequence"/>
</dbReference>
<dbReference type="PANTHER" id="PTHR23086:SF126">
    <property type="entry name" value="PIPK DOMAIN-CONTAINING PROTEIN"/>
    <property type="match status" value="1"/>
</dbReference>
<dbReference type="EMBL" id="MU005766">
    <property type="protein sequence ID" value="KAF2712742.1"/>
    <property type="molecule type" value="Genomic_DNA"/>
</dbReference>
<dbReference type="InterPro" id="IPR002498">
    <property type="entry name" value="PInositol-4-P-4/5-kinase_core"/>
</dbReference>
<evidence type="ECO:0000313" key="6">
    <source>
        <dbReference type="Proteomes" id="UP000799428"/>
    </source>
</evidence>
<name>A0A6G1KJT7_9PLEO</name>
<reference evidence="5" key="1">
    <citation type="journal article" date="2020" name="Stud. Mycol.">
        <title>101 Dothideomycetes genomes: a test case for predicting lifestyles and emergence of pathogens.</title>
        <authorList>
            <person name="Haridas S."/>
            <person name="Albert R."/>
            <person name="Binder M."/>
            <person name="Bloem J."/>
            <person name="Labutti K."/>
            <person name="Salamov A."/>
            <person name="Andreopoulos B."/>
            <person name="Baker S."/>
            <person name="Barry K."/>
            <person name="Bills G."/>
            <person name="Bluhm B."/>
            <person name="Cannon C."/>
            <person name="Castanera R."/>
            <person name="Culley D."/>
            <person name="Daum C."/>
            <person name="Ezra D."/>
            <person name="Gonzalez J."/>
            <person name="Henrissat B."/>
            <person name="Kuo A."/>
            <person name="Liang C."/>
            <person name="Lipzen A."/>
            <person name="Lutzoni F."/>
            <person name="Magnuson J."/>
            <person name="Mondo S."/>
            <person name="Nolan M."/>
            <person name="Ohm R."/>
            <person name="Pangilinan J."/>
            <person name="Park H.-J."/>
            <person name="Ramirez L."/>
            <person name="Alfaro M."/>
            <person name="Sun H."/>
            <person name="Tritt A."/>
            <person name="Yoshinaga Y."/>
            <person name="Zwiers L.-H."/>
            <person name="Turgeon B."/>
            <person name="Goodwin S."/>
            <person name="Spatafora J."/>
            <person name="Crous P."/>
            <person name="Grigoriev I."/>
        </authorList>
    </citation>
    <scope>NUCLEOTIDE SEQUENCE</scope>
    <source>
        <strain evidence="5">CBS 279.74</strain>
    </source>
</reference>
<sequence>MGRRQRRIGTSILRAIFKVEQRNPDKPPSLFVRILSFFTVFQLALSRYRASLFRRLRNEIWQIEEEEYTESFRSSSAGKRTDLVAVGDLGYSGSTFFTTPNSKYLLKSLPRAFEQSFFRDRLLDPYVEHMEFDPTSLLVRITDLLYCPTLTIGALFGMAPSHHIVMENILYGQTSCAKDDRKLWETYDLKPNDYFFPERDIAGGNLAPDSVKERLIDEFLDKIRVTIDEKEELVAQLSRDTKILQQANAVDYSLFLVRYPCSMKTAKNDEVPVPAGKNSIWRDGVASRDKKWIYRAIILDFFWAKDAMQAKVFTGLVNSWNFFQKGEGHGPMSITAASDEYRIRFLNMVEKMVEVADSADGPSAEVRSPPSMGSEEV</sequence>
<keyword evidence="1" id="KW-0808">Transferase</keyword>
<dbReference type="OrthoDB" id="70770at2759"/>
<feature type="transmembrane region" description="Helical" evidence="3">
    <location>
        <begin position="30"/>
        <end position="48"/>
    </location>
</feature>
<evidence type="ECO:0000256" key="3">
    <source>
        <dbReference type="SAM" id="Phobius"/>
    </source>
</evidence>
<proteinExistence type="predicted"/>
<evidence type="ECO:0000256" key="2">
    <source>
        <dbReference type="SAM" id="Coils"/>
    </source>
</evidence>
<keyword evidence="1" id="KW-0418">Kinase</keyword>
<feature type="coiled-coil region" evidence="2">
    <location>
        <begin position="220"/>
        <end position="247"/>
    </location>
</feature>
<dbReference type="SUPFAM" id="SSF56104">
    <property type="entry name" value="SAICAR synthase-like"/>
    <property type="match status" value="1"/>
</dbReference>
<dbReference type="SMART" id="SM00330">
    <property type="entry name" value="PIPKc"/>
    <property type="match status" value="1"/>
</dbReference>
<keyword evidence="1" id="KW-0547">Nucleotide-binding</keyword>
<dbReference type="InterPro" id="IPR027483">
    <property type="entry name" value="PInositol-4-P-4/5-kinase_C_sf"/>
</dbReference>
<keyword evidence="3" id="KW-1133">Transmembrane helix</keyword>
<gene>
    <name evidence="5" type="ORF">K504DRAFT_401923</name>
</gene>
<protein>
    <submittedName>
        <fullName evidence="5">SAICAR synthase-like protein</fullName>
    </submittedName>
</protein>
<keyword evidence="6" id="KW-1185">Reference proteome</keyword>
<dbReference type="InterPro" id="IPR027484">
    <property type="entry name" value="PInositol-4-P-5-kinase_N"/>
</dbReference>
<accession>A0A6G1KJT7</accession>
<keyword evidence="3" id="KW-0812">Transmembrane</keyword>
<keyword evidence="3" id="KW-0472">Membrane</keyword>
<dbReference type="InterPro" id="IPR023610">
    <property type="entry name" value="PInositol-4/5-P-5/4-kinase"/>
</dbReference>
<dbReference type="AlphaFoldDB" id="A0A6G1KJT7"/>
<dbReference type="PROSITE" id="PS51455">
    <property type="entry name" value="PIPK"/>
    <property type="match status" value="1"/>
</dbReference>
<keyword evidence="1" id="KW-0067">ATP-binding</keyword>
<dbReference type="GO" id="GO:0016308">
    <property type="term" value="F:1-phosphatidylinositol-4-phosphate 5-kinase activity"/>
    <property type="evidence" value="ECO:0007669"/>
    <property type="project" value="TreeGrafter"/>
</dbReference>
<dbReference type="Gene3D" id="3.30.800.10">
    <property type="entry name" value="Phosphatidylinositol Phosphate Kinase II Beta"/>
    <property type="match status" value="1"/>
</dbReference>
<evidence type="ECO:0000313" key="5">
    <source>
        <dbReference type="EMBL" id="KAF2712742.1"/>
    </source>
</evidence>
<dbReference type="PANTHER" id="PTHR23086">
    <property type="entry name" value="PHOSPHATIDYLINOSITOL-4-PHOSPHATE 5-KINASE"/>
    <property type="match status" value="1"/>
</dbReference>